<accession>A0A8J5ZDT6</accession>
<sequence>MVEVRRILREGNRCADHIANLPHEGMDGLVRLHSSPTSLLPLLHIDAQEHGRARF</sequence>
<proteinExistence type="predicted"/>
<dbReference type="AlphaFoldDB" id="A0A8J5ZDT6"/>
<name>A0A8J5ZDT6_9ROSI</name>
<dbReference type="OrthoDB" id="1002426at2759"/>
<protein>
    <submittedName>
        <fullName evidence="1">Uncharacterized protein</fullName>
    </submittedName>
</protein>
<dbReference type="EMBL" id="JAHUZN010000004">
    <property type="protein sequence ID" value="KAG8496197.1"/>
    <property type="molecule type" value="Genomic_DNA"/>
</dbReference>
<evidence type="ECO:0000313" key="2">
    <source>
        <dbReference type="Proteomes" id="UP000701853"/>
    </source>
</evidence>
<gene>
    <name evidence="1" type="ORF">CXB51_009328</name>
</gene>
<reference evidence="1 2" key="1">
    <citation type="journal article" date="2021" name="bioRxiv">
        <title>The Gossypium anomalum genome as a resource for cotton improvement and evolutionary analysis of hybrid incompatibility.</title>
        <authorList>
            <person name="Grover C.E."/>
            <person name="Yuan D."/>
            <person name="Arick M.A."/>
            <person name="Miller E.R."/>
            <person name="Hu G."/>
            <person name="Peterson D.G."/>
            <person name="Wendel J.F."/>
            <person name="Udall J.A."/>
        </authorList>
    </citation>
    <scope>NUCLEOTIDE SEQUENCE [LARGE SCALE GENOMIC DNA]</scope>
    <source>
        <strain evidence="1">JFW-Udall</strain>
        <tissue evidence="1">Leaf</tissue>
    </source>
</reference>
<evidence type="ECO:0000313" key="1">
    <source>
        <dbReference type="EMBL" id="KAG8496197.1"/>
    </source>
</evidence>
<organism evidence="1 2">
    <name type="scientific">Gossypium anomalum</name>
    <dbReference type="NCBI Taxonomy" id="47600"/>
    <lineage>
        <taxon>Eukaryota</taxon>
        <taxon>Viridiplantae</taxon>
        <taxon>Streptophyta</taxon>
        <taxon>Embryophyta</taxon>
        <taxon>Tracheophyta</taxon>
        <taxon>Spermatophyta</taxon>
        <taxon>Magnoliopsida</taxon>
        <taxon>eudicotyledons</taxon>
        <taxon>Gunneridae</taxon>
        <taxon>Pentapetalae</taxon>
        <taxon>rosids</taxon>
        <taxon>malvids</taxon>
        <taxon>Malvales</taxon>
        <taxon>Malvaceae</taxon>
        <taxon>Malvoideae</taxon>
        <taxon>Gossypium</taxon>
    </lineage>
</organism>
<keyword evidence="2" id="KW-1185">Reference proteome</keyword>
<dbReference type="Proteomes" id="UP000701853">
    <property type="component" value="Chromosome 4"/>
</dbReference>
<comment type="caution">
    <text evidence="1">The sequence shown here is derived from an EMBL/GenBank/DDBJ whole genome shotgun (WGS) entry which is preliminary data.</text>
</comment>